<reference evidence="5 6" key="1">
    <citation type="journal article" date="2014" name="Genome Announc.">
        <title>Draft Genome Sequences of a Phylogenetically Diverse Suite of Pseudomonas syringae Strains from Multiple Source Populations.</title>
        <authorList>
            <person name="Baltrus D.A."/>
            <person name="Yourstone S."/>
            <person name="Lind A."/>
            <person name="Guilbaud C."/>
            <person name="Sands D.C."/>
            <person name="Jones C.D."/>
            <person name="Morris C.E."/>
            <person name="Dangl J.L."/>
        </authorList>
    </citation>
    <scope>NUCLEOTIDE SEQUENCE [LARGE SCALE GENOMIC DNA]</scope>
    <source>
        <strain evidence="5 6">CC1524</strain>
    </source>
</reference>
<feature type="coiled-coil region" evidence="1">
    <location>
        <begin position="48"/>
        <end position="75"/>
    </location>
</feature>
<dbReference type="EMBL" id="CP047265">
    <property type="protein sequence ID" value="QHF03348.1"/>
    <property type="molecule type" value="Genomic_DNA"/>
</dbReference>
<sequence>MSITSRLALEVDGRSAEQQILAVRRALEGLNEAGLRAGPILNGAGGNLNATSQNARSASSQVQSLERQVKSLAASAAGLAGPLAAAFSVKAFYDAAEAYTALTSRMKLVTSSAAELAEAQKAVFAVAQSAYQPLTATAELYQRIATNQRELGLTGKEVAGVVGTISKTLAISGASAASANAALVQLGQAFASGVLRGEELNSVMEQAPALAQAIARGMGKTVGELRSLGAAGLLTADAVVKALQSEQGAVDELFGKTAVTVGNSFTALGNSFTQLTGRLDQGSGTTAAIAQAIVSLSQSMDGLTKNSVAVAQTLEAVGAALTGAAAAGAVLLTNKLGSLLFAYTSTRAAAIAQAEATLISANADAVKARTAASSAQADMVLYRGTVLQTVAAGRYADARLRQAAADAVARDSALALTAAQRGLLGFLTGPAGIAIAVGTVAASYLLMKDNTDEATKALDQQGLSVDQITAKFEALNASQRRVKLLEWTDEQKDALSAADDALKSYIDRVKNGALQGPLAAVGIGQLTGEFNKMIAEVRSGQRDLDSVNQWLKDSIELNPRAEKALAKTSAEFTKNRDRSAELKNILGMVDGEQKNVAKSAVELAATQSESGKQTKAQAAEIEKYLSKLREQITLYGASKQKIAEYEASKLGMNNQQKEEARILGQIQDIQEKYREALKKSDTARQESLRVELAALITQRHAAEDAATKSVEAINKIHYASDKALGESVGRRIQELSKLATFASSLPGNVNYLTGQGIDRPTAEGRSMLPIGKTLADMPAANPTRKTVKQETDELLEQIKETSEARTKAAKAYTESAGQKMLNQASEQAAVLREQNSLYDLQKGSVEKIGPEQQKLIKWEQELADIKEKKTLTAEQKSLLANQEQITVALKANAAAEKQLQIKQRLEEQSKKLLEFEKNIRSELELSRQELSNQLSEVGLGSEGRRRLQEDLKIRQDYQKKFRDLQDQLNKGEIDKDIYDKETGYLEDALSTRLAMQQDFYRQLEVQQGNWANGANAAWQDYVEQAKDISGQTYDLFSNAFQGMEDTLVDFVTTGKLSFKDLADSIIADIARILIRTKIVTPALNALFGGGGASGGVSSLLGGGGASGSGFNLESAWNGISGAYSVATSGFGQAVSAGWTAGEGFLGGVQGAFKAGAGTLSAGISSLFASGSGTMVNGVYQLSASAAPATVDLIANTVTNSSTGAVTGTATGATTAASAGLSASSAVMYGIGGAIQGYLKAGVKGAVAGAGGAVAGAYAGAAIGSAVPIIGNVIGAAIGAVLGGMFGASLFGGDWITKDEGFQLGVTDGELESNSFEYQKKKGGLFSSNKKRTRLTAMDPEMQAALDNTYAATLGTVIGLFDSLDVELNDAVLDGLNVAATQISTRDKTAEQIQEELSKWFTGLGDAAVAEVNKVTGSGLDGFNLEGLTTFVNNLYSVNASFDMIGVKMVDFNIAGGRAVENLVALAGGIDALNENMTKFYDGFTTDTQKSIDTLDGVRAQFAAMGLTLPGTRAAFAEAVKGLDMTSAAERQIFNSMTANAEQAAAAYTILEQRQSGYYSAFFSESENTARSITDLTSQIKAMGVELPGTRSAFRGMVDAAAQDTSAEGKALYESLMNVAGLAGQAFDAIEQQATTATQALFDSLVGAATSVQSAVQRAIDAEQKATTAAYNARVTSLNDMSSTASKSVNDLTAVSNSLSNALKALRGDSDQAVQMLRTQAQATLQSALATAKAGGSLAGFAGLDEALSTVSSNTTDLYSSLEDFNRDQGRTANVVAELNALNGKQLTSAEQTAKTLQEQLDQAKVAFDAQMAQYTAQLDFAQAQIDALNGVDNSILSVVDAVNAMNAAVVAALAVVKPSNSTNTSTLIDSVYQDLLGKNADAPGKEYWQGQVGNGSISLDQLAGAVKNAATENAIKAAYQSSLGRDADAAGAQYWAGQVASGALTIAQLQDAIKNAAKANGSIPAFAMGGFHSGGIRLVGEKGPEIEATGPARYFSAAKTTAMLGAGDQQKVVDAINGLQNYLYMITKYGEQTASGIRRQNEVGIPMQEVA</sequence>
<dbReference type="NCBIfam" id="TIGR02675">
    <property type="entry name" value="tape_meas_nterm"/>
    <property type="match status" value="1"/>
</dbReference>
<evidence type="ECO:0000259" key="3">
    <source>
        <dbReference type="Pfam" id="PF13946"/>
    </source>
</evidence>
<dbReference type="PANTHER" id="PTHR34491:SF74">
    <property type="entry name" value="DUF4456 DOMAIN-CONTAINING PROTEIN"/>
    <property type="match status" value="1"/>
</dbReference>
<feature type="domain" description="DUF4214" evidence="3">
    <location>
        <begin position="1908"/>
        <end position="1951"/>
    </location>
</feature>
<feature type="coiled-coil region" evidence="1">
    <location>
        <begin position="1786"/>
        <end position="1831"/>
    </location>
</feature>
<gene>
    <name evidence="5" type="ORF">N015_13390</name>
</gene>
<dbReference type="InterPro" id="IPR013491">
    <property type="entry name" value="Tape_meas_N"/>
</dbReference>
<evidence type="ECO:0000313" key="5">
    <source>
        <dbReference type="EMBL" id="QHF03348.1"/>
    </source>
</evidence>
<dbReference type="RefSeq" id="WP_159372186.1">
    <property type="nucleotide sequence ID" value="NZ_CP047265.1"/>
</dbReference>
<dbReference type="PANTHER" id="PTHR34491">
    <property type="entry name" value="A-TYPE INCLUSION PROTEIN, PUTATIVE-RELATED"/>
    <property type="match status" value="1"/>
</dbReference>
<dbReference type="NCBIfam" id="TIGR01541">
    <property type="entry name" value="tape_meas_lam_C"/>
    <property type="match status" value="1"/>
</dbReference>
<keyword evidence="1" id="KW-0175">Coiled coil</keyword>
<evidence type="ECO:0000259" key="2">
    <source>
        <dbReference type="Pfam" id="PF09718"/>
    </source>
</evidence>
<evidence type="ECO:0000259" key="4">
    <source>
        <dbReference type="Pfam" id="PF20155"/>
    </source>
</evidence>
<dbReference type="Pfam" id="PF13946">
    <property type="entry name" value="DUF4214"/>
    <property type="match status" value="1"/>
</dbReference>
<feature type="domain" description="Tape measure protein N-terminal" evidence="4">
    <location>
        <begin position="91"/>
        <end position="281"/>
    </location>
</feature>
<dbReference type="InterPro" id="IPR006431">
    <property type="entry name" value="Phage_tape_meas_C"/>
</dbReference>
<feature type="domain" description="Bacteriophage tail tape measure C-terminal" evidence="2">
    <location>
        <begin position="1008"/>
        <end position="1081"/>
    </location>
</feature>
<dbReference type="Proteomes" id="UP000464644">
    <property type="component" value="Chromosome"/>
</dbReference>
<proteinExistence type="predicted"/>
<feature type="coiled-coil region" evidence="1">
    <location>
        <begin position="888"/>
        <end position="974"/>
    </location>
</feature>
<dbReference type="Pfam" id="PF20155">
    <property type="entry name" value="TMP_3"/>
    <property type="match status" value="1"/>
</dbReference>
<protein>
    <submittedName>
        <fullName evidence="5">Phage tail tape measure protein</fullName>
    </submittedName>
</protein>
<feature type="coiled-coil region" evidence="1">
    <location>
        <begin position="652"/>
        <end position="686"/>
    </location>
</feature>
<dbReference type="InterPro" id="IPR025282">
    <property type="entry name" value="DUF4214"/>
</dbReference>
<evidence type="ECO:0000256" key="1">
    <source>
        <dbReference type="SAM" id="Coils"/>
    </source>
</evidence>
<dbReference type="Pfam" id="PF24622">
    <property type="entry name" value="TMP_4"/>
    <property type="match status" value="1"/>
</dbReference>
<evidence type="ECO:0000313" key="6">
    <source>
        <dbReference type="Proteomes" id="UP000464644"/>
    </source>
</evidence>
<keyword evidence="6" id="KW-1185">Reference proteome</keyword>
<dbReference type="Pfam" id="PF09718">
    <property type="entry name" value="Tape_meas_lam_C"/>
    <property type="match status" value="1"/>
</dbReference>
<name>A0ABX6HD96_9PSED</name>
<organism evidence="5 6">
    <name type="scientific">Pseudomonas asturiensis</name>
    <dbReference type="NCBI Taxonomy" id="1190415"/>
    <lineage>
        <taxon>Bacteria</taxon>
        <taxon>Pseudomonadati</taxon>
        <taxon>Pseudomonadota</taxon>
        <taxon>Gammaproteobacteria</taxon>
        <taxon>Pseudomonadales</taxon>
        <taxon>Pseudomonadaceae</taxon>
        <taxon>Pseudomonas</taxon>
    </lineage>
</organism>
<accession>A0ABX6HD96</accession>